<proteinExistence type="predicted"/>
<organism evidence="2 3">
    <name type="scientific">Symbiobacterium terraclitae</name>
    <dbReference type="NCBI Taxonomy" id="557451"/>
    <lineage>
        <taxon>Bacteria</taxon>
        <taxon>Bacillati</taxon>
        <taxon>Bacillota</taxon>
        <taxon>Clostridia</taxon>
        <taxon>Eubacteriales</taxon>
        <taxon>Symbiobacteriaceae</taxon>
        <taxon>Symbiobacterium</taxon>
    </lineage>
</organism>
<gene>
    <name evidence="2" type="ORF">J2Z79_002066</name>
</gene>
<dbReference type="Pfam" id="PF07187">
    <property type="entry name" value="DUF1405"/>
    <property type="match status" value="1"/>
</dbReference>
<dbReference type="RefSeq" id="WP_209466777.1">
    <property type="nucleotide sequence ID" value="NZ_JAGGLG010000015.1"/>
</dbReference>
<keyword evidence="1" id="KW-0472">Membrane</keyword>
<feature type="transmembrane region" description="Helical" evidence="1">
    <location>
        <begin position="172"/>
        <end position="192"/>
    </location>
</feature>
<protein>
    <submittedName>
        <fullName evidence="2">Membrane protein YpjA</fullName>
    </submittedName>
</protein>
<dbReference type="InterPro" id="IPR009845">
    <property type="entry name" value="DUF1405"/>
</dbReference>
<name>A0ABS4JUL6_9FIRM</name>
<feature type="transmembrane region" description="Helical" evidence="1">
    <location>
        <begin position="17"/>
        <end position="37"/>
    </location>
</feature>
<evidence type="ECO:0000256" key="1">
    <source>
        <dbReference type="SAM" id="Phobius"/>
    </source>
</evidence>
<keyword evidence="1" id="KW-1133">Transmembrane helix</keyword>
<keyword evidence="1" id="KW-0812">Transmembrane</keyword>
<sequence length="203" mass="23019">MGSLARFFRSVAHDRRWWWALLVINFLGSLYGFYWYWPQLSQTPYARWFIVPDSPGATFLLTIWLGLMLAGLDWRRPGMQLLGAVAFVSNMKYGLWTAVVLPQAGIKYGWEFDFVHLTLSHLGMWVQGLLFARHYRPEAPAAGLALAWLLVQDLVDYHLWMTHPTLPYPAEFAFARGAAVTLSAIWGTFLLAQGLLGRKAAAG</sequence>
<feature type="transmembrane region" description="Helical" evidence="1">
    <location>
        <begin position="57"/>
        <end position="74"/>
    </location>
</feature>
<dbReference type="EMBL" id="JAGGLG010000015">
    <property type="protein sequence ID" value="MBP2018651.1"/>
    <property type="molecule type" value="Genomic_DNA"/>
</dbReference>
<keyword evidence="3" id="KW-1185">Reference proteome</keyword>
<comment type="caution">
    <text evidence="2">The sequence shown here is derived from an EMBL/GenBank/DDBJ whole genome shotgun (WGS) entry which is preliminary data.</text>
</comment>
<reference evidence="2 3" key="1">
    <citation type="submission" date="2021-03" db="EMBL/GenBank/DDBJ databases">
        <title>Genomic Encyclopedia of Type Strains, Phase IV (KMG-IV): sequencing the most valuable type-strain genomes for metagenomic binning, comparative biology and taxonomic classification.</title>
        <authorList>
            <person name="Goeker M."/>
        </authorList>
    </citation>
    <scope>NUCLEOTIDE SEQUENCE [LARGE SCALE GENOMIC DNA]</scope>
    <source>
        <strain evidence="2 3">DSM 27138</strain>
    </source>
</reference>
<evidence type="ECO:0000313" key="2">
    <source>
        <dbReference type="EMBL" id="MBP2018651.1"/>
    </source>
</evidence>
<dbReference type="PANTHER" id="PTHR40042:SF1">
    <property type="entry name" value="DUF1405 DOMAIN-CONTAINING PROTEIN"/>
    <property type="match status" value="1"/>
</dbReference>
<dbReference type="PANTHER" id="PTHR40042">
    <property type="entry name" value="HYPOTHETICAL MEMBRANE SPANNING PROTEIN"/>
    <property type="match status" value="1"/>
</dbReference>
<accession>A0ABS4JUL6</accession>
<evidence type="ECO:0000313" key="3">
    <source>
        <dbReference type="Proteomes" id="UP001519289"/>
    </source>
</evidence>
<dbReference type="Proteomes" id="UP001519289">
    <property type="component" value="Unassembled WGS sequence"/>
</dbReference>
<feature type="transmembrane region" description="Helical" evidence="1">
    <location>
        <begin position="81"/>
        <end position="102"/>
    </location>
</feature>